<feature type="compositionally biased region" description="Polar residues" evidence="1">
    <location>
        <begin position="47"/>
        <end position="69"/>
    </location>
</feature>
<evidence type="ECO:0000256" key="1">
    <source>
        <dbReference type="SAM" id="MobiDB-lite"/>
    </source>
</evidence>
<feature type="region of interest" description="Disordered" evidence="1">
    <location>
        <begin position="1"/>
        <end position="76"/>
    </location>
</feature>
<organism evidence="2 3">
    <name type="scientific">Kingdonia uniflora</name>
    <dbReference type="NCBI Taxonomy" id="39325"/>
    <lineage>
        <taxon>Eukaryota</taxon>
        <taxon>Viridiplantae</taxon>
        <taxon>Streptophyta</taxon>
        <taxon>Embryophyta</taxon>
        <taxon>Tracheophyta</taxon>
        <taxon>Spermatophyta</taxon>
        <taxon>Magnoliopsida</taxon>
        <taxon>Ranunculales</taxon>
        <taxon>Circaeasteraceae</taxon>
        <taxon>Kingdonia</taxon>
    </lineage>
</organism>
<name>A0A7J7LD08_9MAGN</name>
<gene>
    <name evidence="2" type="ORF">GIB67_010298</name>
</gene>
<comment type="caution">
    <text evidence="2">The sequence shown here is derived from an EMBL/GenBank/DDBJ whole genome shotgun (WGS) entry which is preliminary data.</text>
</comment>
<sequence>MLRTTISAKLPKQHPNGSVLRELTSGTPNQSRKGPGTPPHQPLSRPKAQTQFQQKIPTKIRNQNSTESEFSNKTES</sequence>
<keyword evidence="3" id="KW-1185">Reference proteome</keyword>
<feature type="non-terminal residue" evidence="2">
    <location>
        <position position="76"/>
    </location>
</feature>
<dbReference type="AlphaFoldDB" id="A0A7J7LD08"/>
<protein>
    <submittedName>
        <fullName evidence="2">Uncharacterized protein</fullName>
    </submittedName>
</protein>
<proteinExistence type="predicted"/>
<dbReference type="Proteomes" id="UP000541444">
    <property type="component" value="Unassembled WGS sequence"/>
</dbReference>
<dbReference type="EMBL" id="JACGCM010002370">
    <property type="protein sequence ID" value="KAF6140468.1"/>
    <property type="molecule type" value="Genomic_DNA"/>
</dbReference>
<evidence type="ECO:0000313" key="3">
    <source>
        <dbReference type="Proteomes" id="UP000541444"/>
    </source>
</evidence>
<evidence type="ECO:0000313" key="2">
    <source>
        <dbReference type="EMBL" id="KAF6140468.1"/>
    </source>
</evidence>
<reference evidence="2 3" key="1">
    <citation type="journal article" date="2020" name="IScience">
        <title>Genome Sequencing of the Endangered Kingdonia uniflora (Circaeasteraceae, Ranunculales) Reveals Potential Mechanisms of Evolutionary Specialization.</title>
        <authorList>
            <person name="Sun Y."/>
            <person name="Deng T."/>
            <person name="Zhang A."/>
            <person name="Moore M.J."/>
            <person name="Landis J.B."/>
            <person name="Lin N."/>
            <person name="Zhang H."/>
            <person name="Zhang X."/>
            <person name="Huang J."/>
            <person name="Zhang X."/>
            <person name="Sun H."/>
            <person name="Wang H."/>
        </authorList>
    </citation>
    <scope>NUCLEOTIDE SEQUENCE [LARGE SCALE GENOMIC DNA]</scope>
    <source>
        <strain evidence="2">TB1705</strain>
        <tissue evidence="2">Leaf</tissue>
    </source>
</reference>
<accession>A0A7J7LD08</accession>